<name>A0A8S1WPR8_PAROT</name>
<organism evidence="1 2">
    <name type="scientific">Paramecium octaurelia</name>
    <dbReference type="NCBI Taxonomy" id="43137"/>
    <lineage>
        <taxon>Eukaryota</taxon>
        <taxon>Sar</taxon>
        <taxon>Alveolata</taxon>
        <taxon>Ciliophora</taxon>
        <taxon>Intramacronucleata</taxon>
        <taxon>Oligohymenophorea</taxon>
        <taxon>Peniculida</taxon>
        <taxon>Parameciidae</taxon>
        <taxon>Paramecium</taxon>
    </lineage>
</organism>
<proteinExistence type="predicted"/>
<accession>A0A8S1WPR8</accession>
<evidence type="ECO:0000313" key="1">
    <source>
        <dbReference type="EMBL" id="CAD8190631.1"/>
    </source>
</evidence>
<gene>
    <name evidence="1" type="ORF">POCTA_138.1.T0980014</name>
</gene>
<dbReference type="Proteomes" id="UP000683925">
    <property type="component" value="Unassembled WGS sequence"/>
</dbReference>
<protein>
    <submittedName>
        <fullName evidence="1">Uncharacterized protein</fullName>
    </submittedName>
</protein>
<dbReference type="EMBL" id="CAJJDP010000097">
    <property type="protein sequence ID" value="CAD8190631.1"/>
    <property type="molecule type" value="Genomic_DNA"/>
</dbReference>
<keyword evidence="2" id="KW-1185">Reference proteome</keyword>
<dbReference type="AlphaFoldDB" id="A0A8S1WPR8"/>
<sequence>MHIKFNSADTIFYYIKDDNCLTFASNCWKYHKRKVQDQMLILTEVATKLLNVVKLTQQIQISRSSS</sequence>
<reference evidence="1" key="1">
    <citation type="submission" date="2021-01" db="EMBL/GenBank/DDBJ databases">
        <authorList>
            <consortium name="Genoscope - CEA"/>
            <person name="William W."/>
        </authorList>
    </citation>
    <scope>NUCLEOTIDE SEQUENCE</scope>
</reference>
<evidence type="ECO:0000313" key="2">
    <source>
        <dbReference type="Proteomes" id="UP000683925"/>
    </source>
</evidence>
<comment type="caution">
    <text evidence="1">The sequence shown here is derived from an EMBL/GenBank/DDBJ whole genome shotgun (WGS) entry which is preliminary data.</text>
</comment>